<dbReference type="Proteomes" id="UP001271007">
    <property type="component" value="Unassembled WGS sequence"/>
</dbReference>
<evidence type="ECO:0000313" key="2">
    <source>
        <dbReference type="EMBL" id="KAK3047502.1"/>
    </source>
</evidence>
<reference evidence="2" key="1">
    <citation type="submission" date="2023-04" db="EMBL/GenBank/DDBJ databases">
        <title>Black Yeasts Isolated from many extreme environments.</title>
        <authorList>
            <person name="Coleine C."/>
            <person name="Stajich J.E."/>
            <person name="Selbmann L."/>
        </authorList>
    </citation>
    <scope>NUCLEOTIDE SEQUENCE</scope>
    <source>
        <strain evidence="2">CCFEE 5312</strain>
    </source>
</reference>
<name>A0AAJ0G571_9PEZI</name>
<comment type="caution">
    <text evidence="2">The sequence shown here is derived from an EMBL/GenBank/DDBJ whole genome shotgun (WGS) entry which is preliminary data.</text>
</comment>
<gene>
    <name evidence="2" type="ORF">LTR09_011131</name>
</gene>
<proteinExistence type="predicted"/>
<accession>A0AAJ0G571</accession>
<sequence length="91" mass="9841">MPPSAAGSNISGTALFAPNWLTKYGKVCHGGGLNRYTDHDGSLPTDKVNKKEGTEKTTDQFYHSKDARGKQLLLLTTDASNEEEVRSVDGD</sequence>
<dbReference type="AlphaFoldDB" id="A0AAJ0G571"/>
<feature type="compositionally biased region" description="Basic and acidic residues" evidence="1">
    <location>
        <begin position="36"/>
        <end position="63"/>
    </location>
</feature>
<evidence type="ECO:0000256" key="1">
    <source>
        <dbReference type="SAM" id="MobiDB-lite"/>
    </source>
</evidence>
<feature type="region of interest" description="Disordered" evidence="1">
    <location>
        <begin position="34"/>
        <end position="63"/>
    </location>
</feature>
<organism evidence="2 3">
    <name type="scientific">Extremus antarcticus</name>
    <dbReference type="NCBI Taxonomy" id="702011"/>
    <lineage>
        <taxon>Eukaryota</taxon>
        <taxon>Fungi</taxon>
        <taxon>Dikarya</taxon>
        <taxon>Ascomycota</taxon>
        <taxon>Pezizomycotina</taxon>
        <taxon>Dothideomycetes</taxon>
        <taxon>Dothideomycetidae</taxon>
        <taxon>Mycosphaerellales</taxon>
        <taxon>Extremaceae</taxon>
        <taxon>Extremus</taxon>
    </lineage>
</organism>
<dbReference type="EMBL" id="JAWDJX010000061">
    <property type="protein sequence ID" value="KAK3047502.1"/>
    <property type="molecule type" value="Genomic_DNA"/>
</dbReference>
<evidence type="ECO:0000313" key="3">
    <source>
        <dbReference type="Proteomes" id="UP001271007"/>
    </source>
</evidence>
<keyword evidence="3" id="KW-1185">Reference proteome</keyword>
<protein>
    <submittedName>
        <fullName evidence="2">Uncharacterized protein</fullName>
    </submittedName>
</protein>